<keyword evidence="2" id="KW-0812">Transmembrane</keyword>
<dbReference type="Proteomes" id="UP000017170">
    <property type="component" value="Unassembled WGS sequence"/>
</dbReference>
<evidence type="ECO:0000313" key="4">
    <source>
        <dbReference type="Proteomes" id="UP000017170"/>
    </source>
</evidence>
<protein>
    <recommendedName>
        <fullName evidence="5">Stage II sporulation protein B</fullName>
    </recommendedName>
</protein>
<keyword evidence="4" id="KW-1185">Reference proteome</keyword>
<organism evidence="3 4">
    <name type="scientific">Alkalihalophilus marmarensis DSM 21297</name>
    <dbReference type="NCBI Taxonomy" id="1188261"/>
    <lineage>
        <taxon>Bacteria</taxon>
        <taxon>Bacillati</taxon>
        <taxon>Bacillota</taxon>
        <taxon>Bacilli</taxon>
        <taxon>Bacillales</taxon>
        <taxon>Bacillaceae</taxon>
        <taxon>Alkalihalophilus</taxon>
    </lineage>
</organism>
<dbReference type="PATRIC" id="fig|1188261.3.peg.2510"/>
<dbReference type="EMBL" id="ATAE01000033">
    <property type="protein sequence ID" value="ERN52669.1"/>
    <property type="molecule type" value="Genomic_DNA"/>
</dbReference>
<accession>U6SLQ7</accession>
<gene>
    <name evidence="3" type="ORF">A33I_15450</name>
</gene>
<comment type="caution">
    <text evidence="3">The sequence shown here is derived from an EMBL/GenBank/DDBJ whole genome shotgun (WGS) entry which is preliminary data.</text>
</comment>
<sequence length="394" mass="43515">MERDKRTISIRLNNKEQEYKEQEYKEQEYKEHEYDLHEEEQEYKSQDRVFNEAKEEITAARDERYERYDEELEDAPIPKPDNVIDFTERHTEREKGKGPFWDDGNRESGPKLPVNRKKKSQRSFTFSLPSLPNFSSLKSFSLIPIAIILSAIIVGISFGVVVLNVFTGGGENAAVSEPVQQASSEAAPTFQAIDGGLPTLSVEVIQGGAFSTVEKGQEMVSVFQNSGLAAVLTDTTDPLYLFVGLGADRGDTTSLAAILENEGKETYLKSYQVSGEGLAAASENAAAWYTDALSIFNSMLTLTTNSLAKGSGISDADIQAVTKELTVLHEGREEALAEIPEAAQASTLLLGTELDSSLGHLAGFMNSNDQKELWKAQQSLLRVLLAYEQVVEFY</sequence>
<keyword evidence="2" id="KW-1133">Transmembrane helix</keyword>
<feature type="compositionally biased region" description="Basic and acidic residues" evidence="1">
    <location>
        <begin position="19"/>
        <end position="35"/>
    </location>
</feature>
<dbReference type="AlphaFoldDB" id="U6SLQ7"/>
<proteinExistence type="predicted"/>
<dbReference type="RefSeq" id="WP_022628685.1">
    <property type="nucleotide sequence ID" value="NZ_ATAE01000033.1"/>
</dbReference>
<keyword evidence="2" id="KW-0472">Membrane</keyword>
<evidence type="ECO:0000256" key="2">
    <source>
        <dbReference type="SAM" id="Phobius"/>
    </source>
</evidence>
<feature type="transmembrane region" description="Helical" evidence="2">
    <location>
        <begin position="142"/>
        <end position="166"/>
    </location>
</feature>
<evidence type="ECO:0000313" key="3">
    <source>
        <dbReference type="EMBL" id="ERN52669.1"/>
    </source>
</evidence>
<evidence type="ECO:0008006" key="5">
    <source>
        <dbReference type="Google" id="ProtNLM"/>
    </source>
</evidence>
<feature type="region of interest" description="Disordered" evidence="1">
    <location>
        <begin position="19"/>
        <end position="50"/>
    </location>
</feature>
<name>U6SLQ7_9BACI</name>
<evidence type="ECO:0000256" key="1">
    <source>
        <dbReference type="SAM" id="MobiDB-lite"/>
    </source>
</evidence>
<feature type="region of interest" description="Disordered" evidence="1">
    <location>
        <begin position="89"/>
        <end position="116"/>
    </location>
</feature>
<reference evidence="3 4" key="1">
    <citation type="journal article" date="2013" name="Genome Announc.">
        <title>Genome Sequence of the Extreme Obligate Alkaliphile Bacillus marmarensis Strain DSM 21297.</title>
        <authorList>
            <person name="Wernick D.G."/>
            <person name="Choi K.Y."/>
            <person name="Tat C.A."/>
            <person name="Lafontaine Rivera J.G."/>
            <person name="Liao J.C."/>
        </authorList>
    </citation>
    <scope>NUCLEOTIDE SEQUENCE [LARGE SCALE GENOMIC DNA]</scope>
    <source>
        <strain evidence="3 4">DSM 21297</strain>
    </source>
</reference>